<dbReference type="InterPro" id="IPR011009">
    <property type="entry name" value="Kinase-like_dom_sf"/>
</dbReference>
<dbReference type="Gene3D" id="3.30.200.20">
    <property type="entry name" value="Phosphorylase Kinase, domain 1"/>
    <property type="match status" value="1"/>
</dbReference>
<dbReference type="InterPro" id="IPR059179">
    <property type="entry name" value="MLKL-like_MCAfunc"/>
</dbReference>
<evidence type="ECO:0000256" key="1">
    <source>
        <dbReference type="PROSITE-ProRule" id="PRU10141"/>
    </source>
</evidence>
<dbReference type="PANTHER" id="PTHR35832">
    <property type="entry name" value="OS12G0248400 PROTEIN-RELATED"/>
    <property type="match status" value="1"/>
</dbReference>
<proteinExistence type="predicted"/>
<accession>A0A8T0QDP0</accession>
<dbReference type="GO" id="GO:0005524">
    <property type="term" value="F:ATP binding"/>
    <property type="evidence" value="ECO:0007669"/>
    <property type="project" value="UniProtKB-UniRule"/>
</dbReference>
<evidence type="ECO:0000313" key="4">
    <source>
        <dbReference type="Proteomes" id="UP000823388"/>
    </source>
</evidence>
<dbReference type="PANTHER" id="PTHR35832:SF9">
    <property type="entry name" value="OS12G0276800 PROTEIN"/>
    <property type="match status" value="1"/>
</dbReference>
<dbReference type="CDD" id="cd21037">
    <property type="entry name" value="MLKL_NTD"/>
    <property type="match status" value="1"/>
</dbReference>
<reference evidence="3" key="1">
    <citation type="submission" date="2020-05" db="EMBL/GenBank/DDBJ databases">
        <title>WGS assembly of Panicum virgatum.</title>
        <authorList>
            <person name="Lovell J.T."/>
            <person name="Jenkins J."/>
            <person name="Shu S."/>
            <person name="Juenger T.E."/>
            <person name="Schmutz J."/>
        </authorList>
    </citation>
    <scope>NUCLEOTIDE SEQUENCE</scope>
    <source>
        <strain evidence="3">AP13</strain>
    </source>
</reference>
<name>A0A8T0QDP0_PANVG</name>
<feature type="binding site" evidence="1">
    <location>
        <position position="183"/>
    </location>
    <ligand>
        <name>ATP</name>
        <dbReference type="ChEBI" id="CHEBI:30616"/>
    </ligand>
</feature>
<keyword evidence="4" id="KW-1185">Reference proteome</keyword>
<gene>
    <name evidence="3" type="ORF">PVAP13_7KG042400</name>
</gene>
<dbReference type="GO" id="GO:0004672">
    <property type="term" value="F:protein kinase activity"/>
    <property type="evidence" value="ECO:0007669"/>
    <property type="project" value="InterPro"/>
</dbReference>
<dbReference type="Pfam" id="PF00069">
    <property type="entry name" value="Pkinase"/>
    <property type="match status" value="1"/>
</dbReference>
<dbReference type="InterPro" id="IPR036537">
    <property type="entry name" value="Adaptor_Cbl_N_dom_sf"/>
</dbReference>
<evidence type="ECO:0000313" key="3">
    <source>
        <dbReference type="EMBL" id="KAG2570692.1"/>
    </source>
</evidence>
<dbReference type="GO" id="GO:0007166">
    <property type="term" value="P:cell surface receptor signaling pathway"/>
    <property type="evidence" value="ECO:0007669"/>
    <property type="project" value="InterPro"/>
</dbReference>
<sequence length="232" mass="25846">MADIAFGSVAKIVEIALKIKEGVKTVKQNQEECRDIQRCVARVSALLKKLDEMTETMKDEAMRDALEDLAESLEHALELVTECQRKHVFRLFLGAGDMAKELRRVQDDITTIMLTNIQSAGGPPPPPPLPLPQDMLIDDFTIFSLSELKAATENFSEEKKIGSGGFGDVYKGVLQDGQVVAIKILFSSHTIEESRLYDEINVFVDLKHKNIIRPLGYCHEIKMSFPGATLPT</sequence>
<evidence type="ECO:0000259" key="2">
    <source>
        <dbReference type="PROSITE" id="PS50011"/>
    </source>
</evidence>
<dbReference type="InterPro" id="IPR017441">
    <property type="entry name" value="Protein_kinase_ATP_BS"/>
</dbReference>
<dbReference type="Gene3D" id="1.20.930.20">
    <property type="entry name" value="Adaptor protein Cbl, N-terminal domain"/>
    <property type="match status" value="1"/>
</dbReference>
<dbReference type="PROSITE" id="PS50011">
    <property type="entry name" value="PROTEIN_KINASE_DOM"/>
    <property type="match status" value="1"/>
</dbReference>
<dbReference type="EMBL" id="CM029049">
    <property type="protein sequence ID" value="KAG2570692.1"/>
    <property type="molecule type" value="Genomic_DNA"/>
</dbReference>
<dbReference type="AlphaFoldDB" id="A0A8T0QDP0"/>
<organism evidence="3 4">
    <name type="scientific">Panicum virgatum</name>
    <name type="common">Blackwell switchgrass</name>
    <dbReference type="NCBI Taxonomy" id="38727"/>
    <lineage>
        <taxon>Eukaryota</taxon>
        <taxon>Viridiplantae</taxon>
        <taxon>Streptophyta</taxon>
        <taxon>Embryophyta</taxon>
        <taxon>Tracheophyta</taxon>
        <taxon>Spermatophyta</taxon>
        <taxon>Magnoliopsida</taxon>
        <taxon>Liliopsida</taxon>
        <taxon>Poales</taxon>
        <taxon>Poaceae</taxon>
        <taxon>PACMAD clade</taxon>
        <taxon>Panicoideae</taxon>
        <taxon>Panicodae</taxon>
        <taxon>Paniceae</taxon>
        <taxon>Panicinae</taxon>
        <taxon>Panicum</taxon>
        <taxon>Panicum sect. Hiantes</taxon>
    </lineage>
</organism>
<comment type="caution">
    <text evidence="3">The sequence shown here is derived from an EMBL/GenBank/DDBJ whole genome shotgun (WGS) entry which is preliminary data.</text>
</comment>
<keyword evidence="1" id="KW-0547">Nucleotide-binding</keyword>
<keyword evidence="1" id="KW-0067">ATP-binding</keyword>
<protein>
    <recommendedName>
        <fullName evidence="2">Protein kinase domain-containing protein</fullName>
    </recommendedName>
</protein>
<dbReference type="Pfam" id="PF22215">
    <property type="entry name" value="MLKL_N"/>
    <property type="match status" value="1"/>
</dbReference>
<feature type="domain" description="Protein kinase" evidence="2">
    <location>
        <begin position="155"/>
        <end position="232"/>
    </location>
</feature>
<dbReference type="SUPFAM" id="SSF56112">
    <property type="entry name" value="Protein kinase-like (PK-like)"/>
    <property type="match status" value="1"/>
</dbReference>
<dbReference type="InterPro" id="IPR000719">
    <property type="entry name" value="Prot_kinase_dom"/>
</dbReference>
<dbReference type="PROSITE" id="PS00107">
    <property type="entry name" value="PROTEIN_KINASE_ATP"/>
    <property type="match status" value="1"/>
</dbReference>
<dbReference type="InterPro" id="IPR054000">
    <property type="entry name" value="MLKL_N"/>
</dbReference>
<dbReference type="Proteomes" id="UP000823388">
    <property type="component" value="Chromosome 7K"/>
</dbReference>